<gene>
    <name evidence="2" type="ordered locus">Daes_0512</name>
</gene>
<reference evidence="3" key="1">
    <citation type="submission" date="2010-12" db="EMBL/GenBank/DDBJ databases">
        <title>Complete sequence of Desulfovibrio aespoeensis Aspo-2.</title>
        <authorList>
            <consortium name="US DOE Joint Genome Institute"/>
            <person name="Lucas S."/>
            <person name="Copeland A."/>
            <person name="Lapidus A."/>
            <person name="Cheng J.-F."/>
            <person name="Goodwin L."/>
            <person name="Pitluck S."/>
            <person name="Chertkov O."/>
            <person name="Misra M."/>
            <person name="Detter J.C."/>
            <person name="Han C."/>
            <person name="Tapia R."/>
            <person name="Land M."/>
            <person name="Hauser L."/>
            <person name="Kyrpides N."/>
            <person name="Ivanova N."/>
            <person name="Ovchinnikova G."/>
            <person name="Pedersen K."/>
            <person name="Jagevall S."/>
            <person name="Hazen T."/>
            <person name="Woyke T."/>
        </authorList>
    </citation>
    <scope>NUCLEOTIDE SEQUENCE [LARGE SCALE GENOMIC DNA]</scope>
    <source>
        <strain evidence="3">ATCC 700646 / DSM 10631 / Aspo-2</strain>
    </source>
</reference>
<evidence type="ECO:0000313" key="3">
    <source>
        <dbReference type="Proteomes" id="UP000002191"/>
    </source>
</evidence>
<dbReference type="PANTHER" id="PTHR43162:SF1">
    <property type="entry name" value="PRESTALK A DIFFERENTIATION PROTEIN A"/>
    <property type="match status" value="1"/>
</dbReference>
<sequence length="287" mass="30099">MSSIFVAGAAGTIGSAVLTALRDAGADVVAGVHTPEQAEGLGQSGVTARPFDFADQESMASAMQGCDRLFLVLPLAEKMTRFGHLAVQAAKAAGIGYIVRSSGYGSSSDAHWRLGREHGMVDQFVEDSGIPFTTLRPNTVMQNFATKLAPMVRSGVLALPEAEARVSYIDARDIADCAARLLLDNAGHESRVYALTGPQGLSLAEVADILTRTTGRPVAYRPVEEAEYMDALARAGVPEWNTNMLVSLTRVVKLGMAGNVTGAVEHLTGSPARSFADFAAASAASWA</sequence>
<dbReference type="eggNOG" id="COG0702">
    <property type="taxonomic scope" value="Bacteria"/>
</dbReference>
<reference evidence="2 3" key="2">
    <citation type="journal article" date="2014" name="Genome Announc.">
        <title>Complete Genome Sequence of the Subsurface, Mesophilic Sulfate-Reducing Bacterium Desulfovibrio aespoeensis Aspo-2.</title>
        <authorList>
            <person name="Pedersen K."/>
            <person name="Bengtsson A."/>
            <person name="Edlund J."/>
            <person name="Rabe L."/>
            <person name="Hazen T."/>
            <person name="Chakraborty R."/>
            <person name="Goodwin L."/>
            <person name="Shapiro N."/>
        </authorList>
    </citation>
    <scope>NUCLEOTIDE SEQUENCE [LARGE SCALE GENOMIC DNA]</scope>
    <source>
        <strain evidence="3">ATCC 700646 / DSM 10631 / Aspo-2</strain>
    </source>
</reference>
<name>E6VXS4_PSEA9</name>
<organism evidence="2 3">
    <name type="scientific">Pseudodesulfovibrio aespoeensis (strain ATCC 700646 / DSM 10631 / Aspo-2)</name>
    <name type="common">Desulfovibrio aespoeensis</name>
    <dbReference type="NCBI Taxonomy" id="643562"/>
    <lineage>
        <taxon>Bacteria</taxon>
        <taxon>Pseudomonadati</taxon>
        <taxon>Thermodesulfobacteriota</taxon>
        <taxon>Desulfovibrionia</taxon>
        <taxon>Desulfovibrionales</taxon>
        <taxon>Desulfovibrionaceae</taxon>
    </lineage>
</organism>
<dbReference type="InterPro" id="IPR008030">
    <property type="entry name" value="NmrA-like"/>
</dbReference>
<keyword evidence="3" id="KW-1185">Reference proteome</keyword>
<accession>E6VXS4</accession>
<dbReference type="Gene3D" id="3.40.50.720">
    <property type="entry name" value="NAD(P)-binding Rossmann-like Domain"/>
    <property type="match status" value="1"/>
</dbReference>
<dbReference type="InterPro" id="IPR051604">
    <property type="entry name" value="Ergot_Alk_Oxidoreductase"/>
</dbReference>
<dbReference type="EMBL" id="CP002431">
    <property type="protein sequence ID" value="ADU61532.1"/>
    <property type="molecule type" value="Genomic_DNA"/>
</dbReference>
<dbReference type="OrthoDB" id="267890at2"/>
<dbReference type="HOGENOM" id="CLU_007383_10_6_7"/>
<dbReference type="CDD" id="cd05269">
    <property type="entry name" value="TMR_SDR_a"/>
    <property type="match status" value="1"/>
</dbReference>
<proteinExistence type="predicted"/>
<dbReference type="Proteomes" id="UP000002191">
    <property type="component" value="Chromosome"/>
</dbReference>
<dbReference type="KEGG" id="das:Daes_0512"/>
<dbReference type="PANTHER" id="PTHR43162">
    <property type="match status" value="1"/>
</dbReference>
<protein>
    <submittedName>
        <fullName evidence="2">NmrA family protein</fullName>
    </submittedName>
</protein>
<dbReference type="AlphaFoldDB" id="E6VXS4"/>
<dbReference type="Pfam" id="PF05368">
    <property type="entry name" value="NmrA"/>
    <property type="match status" value="1"/>
</dbReference>
<evidence type="ECO:0000313" key="2">
    <source>
        <dbReference type="EMBL" id="ADU61532.1"/>
    </source>
</evidence>
<evidence type="ECO:0000259" key="1">
    <source>
        <dbReference type="Pfam" id="PF05368"/>
    </source>
</evidence>
<dbReference type="STRING" id="643562.Daes_0512"/>
<feature type="domain" description="NmrA-like" evidence="1">
    <location>
        <begin position="2"/>
        <end position="251"/>
    </location>
</feature>
<dbReference type="SUPFAM" id="SSF51735">
    <property type="entry name" value="NAD(P)-binding Rossmann-fold domains"/>
    <property type="match status" value="1"/>
</dbReference>
<dbReference type="Gene3D" id="3.90.25.10">
    <property type="entry name" value="UDP-galactose 4-epimerase, domain 1"/>
    <property type="match status" value="1"/>
</dbReference>
<dbReference type="RefSeq" id="WP_013513469.1">
    <property type="nucleotide sequence ID" value="NC_014844.1"/>
</dbReference>
<dbReference type="InterPro" id="IPR036291">
    <property type="entry name" value="NAD(P)-bd_dom_sf"/>
</dbReference>